<evidence type="ECO:0000313" key="6">
    <source>
        <dbReference type="Proteomes" id="UP000253273"/>
    </source>
</evidence>
<evidence type="ECO:0000256" key="1">
    <source>
        <dbReference type="SAM" id="MobiDB-lite"/>
    </source>
</evidence>
<name>A0A345EH16_9EURY</name>
<evidence type="ECO:0000259" key="2">
    <source>
        <dbReference type="Pfam" id="PF09084"/>
    </source>
</evidence>
<organism evidence="4 5">
    <name type="scientific">Haloplanus rubicundus</name>
    <dbReference type="NCBI Taxonomy" id="1547898"/>
    <lineage>
        <taxon>Archaea</taxon>
        <taxon>Methanobacteriati</taxon>
        <taxon>Methanobacteriota</taxon>
        <taxon>Stenosarchaea group</taxon>
        <taxon>Halobacteria</taxon>
        <taxon>Halobacteriales</taxon>
        <taxon>Haloferacaceae</taxon>
        <taxon>Haloplanus</taxon>
    </lineage>
</organism>
<dbReference type="EMBL" id="CP031148">
    <property type="protein sequence ID" value="AXG11488.1"/>
    <property type="molecule type" value="Genomic_DNA"/>
</dbReference>
<proteinExistence type="predicted"/>
<dbReference type="Gene3D" id="3.40.190.10">
    <property type="entry name" value="Periplasmic binding protein-like II"/>
    <property type="match status" value="2"/>
</dbReference>
<dbReference type="RefSeq" id="WP_114584172.1">
    <property type="nucleotide sequence ID" value="NZ_CP031148.1"/>
</dbReference>
<dbReference type="AlphaFoldDB" id="A0A345EH16"/>
<dbReference type="PANTHER" id="PTHR30024">
    <property type="entry name" value="ALIPHATIC SULFONATES-BINDING PROTEIN-RELATED"/>
    <property type="match status" value="1"/>
</dbReference>
<evidence type="ECO:0000313" key="3">
    <source>
        <dbReference type="EMBL" id="AXG05017.1"/>
    </source>
</evidence>
<dbReference type="KEGG" id="haq:DU484_17395"/>
<dbReference type="SUPFAM" id="SSF53850">
    <property type="entry name" value="Periplasmic binding protein-like II"/>
    <property type="match status" value="1"/>
</dbReference>
<feature type="domain" description="SsuA/THI5-like" evidence="2">
    <location>
        <begin position="71"/>
        <end position="257"/>
    </location>
</feature>
<gene>
    <name evidence="4" type="ORF">DU484_17395</name>
    <name evidence="3" type="ORF">DU500_00435</name>
</gene>
<dbReference type="OrthoDB" id="302958at2157"/>
<dbReference type="EMBL" id="CP031150">
    <property type="protein sequence ID" value="AXG05017.1"/>
    <property type="molecule type" value="Genomic_DNA"/>
</dbReference>
<dbReference type="InterPro" id="IPR015168">
    <property type="entry name" value="SsuA/THI5"/>
</dbReference>
<accession>A0A345DYJ5</accession>
<dbReference type="KEGG" id="haj:DU500_00435"/>
<reference evidence="4 5" key="1">
    <citation type="submission" date="2018-07" db="EMBL/GenBank/DDBJ databases">
        <title>Genome sequences of Haloplanus sp. CBA1112.</title>
        <authorList>
            <person name="Kim Y.B."/>
            <person name="Roh S.W."/>
        </authorList>
    </citation>
    <scope>NUCLEOTIDE SEQUENCE [LARGE SCALE GENOMIC DNA]</scope>
    <source>
        <strain evidence="4 5">CBA1112</strain>
    </source>
</reference>
<dbReference type="GeneID" id="37288791"/>
<protein>
    <submittedName>
        <fullName evidence="4">ABC transporter substrate-binding protein</fullName>
    </submittedName>
</protein>
<accession>A0A345EH16</accession>
<dbReference type="Proteomes" id="UP000252985">
    <property type="component" value="Chromosome"/>
</dbReference>
<evidence type="ECO:0000313" key="4">
    <source>
        <dbReference type="EMBL" id="AXG11488.1"/>
    </source>
</evidence>
<sequence>MNRDHVDAQQAAFNAHRGDPGDRPVMRARFEHNGSPRYLLYAIKRFGFDHHHGFHLDVDLVTDELESGMETIRHRLDAGDTDLVDTDYLSVARERAAGANVVAVHPYGRTVGGLVAPDDTDIGGLADLSGHRIGVTRRLDKNWILTRAACREYHDFDPAETVTLVEADSRDDLTRLIRDGEVDAGFQFWPLVPELTRTGPYVEVFPVADLVQRLAGTDRKLPIAVFLTGESYLDDHPEAVRGFAAAARDGVDRLLADDDLWIEVGDRLMRTDDPDVTRSIRDGWRDMVVRDWDAGSVDGMYRLFDHLKSVAGADALGVDGIPEGTLQPNP</sequence>
<feature type="region of interest" description="Disordered" evidence="1">
    <location>
        <begin position="1"/>
        <end position="24"/>
    </location>
</feature>
<dbReference type="Proteomes" id="UP000253273">
    <property type="component" value="Chromosome"/>
</dbReference>
<reference evidence="3 6" key="2">
    <citation type="submission" date="2018-07" db="EMBL/GenBank/DDBJ databases">
        <title>Genome sequences of Haloplanus sp. CBA1113.</title>
        <authorList>
            <person name="Kim Y.B."/>
            <person name="Roh S.W."/>
        </authorList>
    </citation>
    <scope>NUCLEOTIDE SEQUENCE [LARGE SCALE GENOMIC DNA]</scope>
    <source>
        <strain evidence="3 6">CBA1113</strain>
    </source>
</reference>
<evidence type="ECO:0000313" key="5">
    <source>
        <dbReference type="Proteomes" id="UP000252985"/>
    </source>
</evidence>
<keyword evidence="6" id="KW-1185">Reference proteome</keyword>
<dbReference type="Pfam" id="PF09084">
    <property type="entry name" value="NMT1"/>
    <property type="match status" value="1"/>
</dbReference>